<comment type="caution">
    <text evidence="3">The sequence shown here is derived from an EMBL/GenBank/DDBJ whole genome shotgun (WGS) entry which is preliminary data.</text>
</comment>
<name>A0A2S8B806_9SPHN</name>
<dbReference type="SFLD" id="SFLDS00019">
    <property type="entry name" value="Glutathione_Transferase_(cytos"/>
    <property type="match status" value="1"/>
</dbReference>
<dbReference type="Gene3D" id="1.20.1050.10">
    <property type="match status" value="1"/>
</dbReference>
<dbReference type="SUPFAM" id="SSF47616">
    <property type="entry name" value="GST C-terminal domain-like"/>
    <property type="match status" value="1"/>
</dbReference>
<evidence type="ECO:0000259" key="1">
    <source>
        <dbReference type="PROSITE" id="PS50404"/>
    </source>
</evidence>
<dbReference type="PANTHER" id="PTHR44051">
    <property type="entry name" value="GLUTATHIONE S-TRANSFERASE-RELATED"/>
    <property type="match status" value="1"/>
</dbReference>
<dbReference type="GO" id="GO:0016740">
    <property type="term" value="F:transferase activity"/>
    <property type="evidence" value="ECO:0007669"/>
    <property type="project" value="UniProtKB-KW"/>
</dbReference>
<dbReference type="CDD" id="cd03188">
    <property type="entry name" value="GST_C_Beta"/>
    <property type="match status" value="1"/>
</dbReference>
<keyword evidence="4" id="KW-1185">Reference proteome</keyword>
<dbReference type="Proteomes" id="UP000238954">
    <property type="component" value="Chromosome"/>
</dbReference>
<evidence type="ECO:0000259" key="2">
    <source>
        <dbReference type="PROSITE" id="PS50405"/>
    </source>
</evidence>
<dbReference type="Gene3D" id="3.40.30.10">
    <property type="entry name" value="Glutaredoxin"/>
    <property type="match status" value="1"/>
</dbReference>
<dbReference type="RefSeq" id="WP_105998636.1">
    <property type="nucleotide sequence ID" value="NZ_CM009578.1"/>
</dbReference>
<dbReference type="InterPro" id="IPR004045">
    <property type="entry name" value="Glutathione_S-Trfase_N"/>
</dbReference>
<evidence type="ECO:0000313" key="4">
    <source>
        <dbReference type="Proteomes" id="UP000238954"/>
    </source>
</evidence>
<dbReference type="SUPFAM" id="SSF52833">
    <property type="entry name" value="Thioredoxin-like"/>
    <property type="match status" value="1"/>
</dbReference>
<dbReference type="Pfam" id="PF00043">
    <property type="entry name" value="GST_C"/>
    <property type="match status" value="1"/>
</dbReference>
<dbReference type="OrthoDB" id="7583243at2"/>
<dbReference type="EMBL" id="PHFW01000002">
    <property type="protein sequence ID" value="PQM28389.1"/>
    <property type="molecule type" value="Genomic_DNA"/>
</dbReference>
<dbReference type="InterPro" id="IPR036282">
    <property type="entry name" value="Glutathione-S-Trfase_C_sf"/>
</dbReference>
<dbReference type="SFLD" id="SFLDG00358">
    <property type="entry name" value="Main_(cytGST)"/>
    <property type="match status" value="1"/>
</dbReference>
<dbReference type="Pfam" id="PF13409">
    <property type="entry name" value="GST_N_2"/>
    <property type="match status" value="1"/>
</dbReference>
<protein>
    <submittedName>
        <fullName evidence="3">Glutathione transferase GstA</fullName>
    </submittedName>
</protein>
<dbReference type="AlphaFoldDB" id="A0A2S8B806"/>
<dbReference type="InterPro" id="IPR010987">
    <property type="entry name" value="Glutathione-S-Trfase_C-like"/>
</dbReference>
<feature type="domain" description="GST C-terminal" evidence="2">
    <location>
        <begin position="87"/>
        <end position="201"/>
    </location>
</feature>
<dbReference type="InterPro" id="IPR040079">
    <property type="entry name" value="Glutathione_S-Trfase"/>
</dbReference>
<dbReference type="SFLD" id="SFLDG01150">
    <property type="entry name" value="Main.1:_Beta-like"/>
    <property type="match status" value="1"/>
</dbReference>
<sequence>MLLYYAPGLCSLAPHIALRRIGAAFDIEKVDMPTRRTEHGADFRSIKPSGKIPALLLDSGELLTETIAILLYVADLAPRAGLAPPAGTIARYTLTDSLSFIASELHKSFVPLFSKTAGPEIRAEAKRDVMHHLQALDLELTDKDYCFGDAFTVADAYLYCILGWPSRVEIGLAGFPALTRYRARMEEEPGVLEAVRAESLK</sequence>
<dbReference type="PROSITE" id="PS50404">
    <property type="entry name" value="GST_NTER"/>
    <property type="match status" value="1"/>
</dbReference>
<reference evidence="4" key="1">
    <citation type="submission" date="2017-11" db="EMBL/GenBank/DDBJ databases">
        <title>The complete genome sequence of Sphingopyxis pomeranensis sp. nov. strain WS5A3p.</title>
        <authorList>
            <person name="Kaminski M.A."/>
        </authorList>
    </citation>
    <scope>NUCLEOTIDE SEQUENCE [LARGE SCALE GENOMIC DNA]</scope>
    <source>
        <strain evidence="4">WS5A3p</strain>
    </source>
</reference>
<accession>A0A2S8B806</accession>
<feature type="domain" description="GST N-terminal" evidence="1">
    <location>
        <begin position="1"/>
        <end position="81"/>
    </location>
</feature>
<dbReference type="InterPro" id="IPR036249">
    <property type="entry name" value="Thioredoxin-like_sf"/>
</dbReference>
<dbReference type="PROSITE" id="PS50405">
    <property type="entry name" value="GST_CTER"/>
    <property type="match status" value="1"/>
</dbReference>
<dbReference type="NCBIfam" id="NF007831">
    <property type="entry name" value="PRK10542.1"/>
    <property type="match status" value="1"/>
</dbReference>
<dbReference type="CDD" id="cd03057">
    <property type="entry name" value="GST_N_Beta"/>
    <property type="match status" value="1"/>
</dbReference>
<dbReference type="PANTHER" id="PTHR44051:SF8">
    <property type="entry name" value="GLUTATHIONE S-TRANSFERASE GSTA"/>
    <property type="match status" value="1"/>
</dbReference>
<proteinExistence type="predicted"/>
<gene>
    <name evidence="3" type="ORF">CVO77_07875</name>
</gene>
<dbReference type="InterPro" id="IPR004046">
    <property type="entry name" value="GST_C"/>
</dbReference>
<evidence type="ECO:0000313" key="3">
    <source>
        <dbReference type="EMBL" id="PQM28389.1"/>
    </source>
</evidence>
<keyword evidence="3" id="KW-0808">Transferase</keyword>
<organism evidence="3 4">
    <name type="scientific">Sphingopyxis lindanitolerans</name>
    <dbReference type="NCBI Taxonomy" id="2054227"/>
    <lineage>
        <taxon>Bacteria</taxon>
        <taxon>Pseudomonadati</taxon>
        <taxon>Pseudomonadota</taxon>
        <taxon>Alphaproteobacteria</taxon>
        <taxon>Sphingomonadales</taxon>
        <taxon>Sphingomonadaceae</taxon>
        <taxon>Sphingopyxis</taxon>
    </lineage>
</organism>